<dbReference type="Proteomes" id="UP001107558">
    <property type="component" value="Chromosome 3"/>
</dbReference>
<gene>
    <name evidence="2" type="ORF">PVAND_001081</name>
    <name evidence="3" type="ORF">PVAND_001083</name>
</gene>
<name>A0A9J6BLV3_POLVA</name>
<evidence type="ECO:0000313" key="4">
    <source>
        <dbReference type="Proteomes" id="UP001107558"/>
    </source>
</evidence>
<protein>
    <submittedName>
        <fullName evidence="3">Uncharacterized protein</fullName>
    </submittedName>
</protein>
<proteinExistence type="predicted"/>
<evidence type="ECO:0000256" key="1">
    <source>
        <dbReference type="SAM" id="MobiDB-lite"/>
    </source>
</evidence>
<accession>A0A9J6BLV3</accession>
<dbReference type="AlphaFoldDB" id="A0A9J6BLV3"/>
<comment type="caution">
    <text evidence="3">The sequence shown here is derived from an EMBL/GenBank/DDBJ whole genome shotgun (WGS) entry which is preliminary data.</text>
</comment>
<feature type="region of interest" description="Disordered" evidence="1">
    <location>
        <begin position="89"/>
        <end position="109"/>
    </location>
</feature>
<dbReference type="EMBL" id="JADBJN010000003">
    <property type="protein sequence ID" value="KAG5670849.1"/>
    <property type="molecule type" value="Genomic_DNA"/>
</dbReference>
<evidence type="ECO:0000313" key="3">
    <source>
        <dbReference type="EMBL" id="KAG5670849.1"/>
    </source>
</evidence>
<sequence length="146" mass="17196">MFPSNDLISSFTMGFYLDHKKTVRPAISFQLKDGKIKCFTSLGKQIQCFEFIEKLERKLTNIEMHLFKFEFSNFPKEYLQEYPVKIEDELNQGDDEKSENSEEKFTSQPKKFESVNLLIDKMKDLEFAIKNSCENLQQALKNSKVK</sequence>
<dbReference type="EMBL" id="JADBJN010000003">
    <property type="protein sequence ID" value="KAG5670847.1"/>
    <property type="molecule type" value="Genomic_DNA"/>
</dbReference>
<evidence type="ECO:0000313" key="2">
    <source>
        <dbReference type="EMBL" id="KAG5670847.1"/>
    </source>
</evidence>
<organism evidence="3 4">
    <name type="scientific">Polypedilum vanderplanki</name>
    <name type="common">Sleeping chironomid midge</name>
    <dbReference type="NCBI Taxonomy" id="319348"/>
    <lineage>
        <taxon>Eukaryota</taxon>
        <taxon>Metazoa</taxon>
        <taxon>Ecdysozoa</taxon>
        <taxon>Arthropoda</taxon>
        <taxon>Hexapoda</taxon>
        <taxon>Insecta</taxon>
        <taxon>Pterygota</taxon>
        <taxon>Neoptera</taxon>
        <taxon>Endopterygota</taxon>
        <taxon>Diptera</taxon>
        <taxon>Nematocera</taxon>
        <taxon>Chironomoidea</taxon>
        <taxon>Chironomidae</taxon>
        <taxon>Chironominae</taxon>
        <taxon>Polypedilum</taxon>
        <taxon>Polypedilum</taxon>
    </lineage>
</organism>
<reference evidence="3" key="1">
    <citation type="submission" date="2021-03" db="EMBL/GenBank/DDBJ databases">
        <title>Chromosome level genome of the anhydrobiotic midge Polypedilum vanderplanki.</title>
        <authorList>
            <person name="Yoshida Y."/>
            <person name="Kikawada T."/>
            <person name="Gusev O."/>
        </authorList>
    </citation>
    <scope>NUCLEOTIDE SEQUENCE</scope>
    <source>
        <strain evidence="3">NIAS01</strain>
        <tissue evidence="3">Whole body or cell culture</tissue>
    </source>
</reference>
<keyword evidence="4" id="KW-1185">Reference proteome</keyword>